<dbReference type="GO" id="GO:0016020">
    <property type="term" value="C:membrane"/>
    <property type="evidence" value="ECO:0007669"/>
    <property type="project" value="UniProtKB-SubCell"/>
</dbReference>
<evidence type="ECO:0000256" key="2">
    <source>
        <dbReference type="ARBA" id="ARBA00022692"/>
    </source>
</evidence>
<accession>A0A0J6FUL7</accession>
<feature type="transmembrane region" description="Helical" evidence="7">
    <location>
        <begin position="283"/>
        <end position="306"/>
    </location>
</feature>
<reference evidence="9 10" key="1">
    <citation type="submission" date="2007-06" db="EMBL/GenBank/DDBJ databases">
        <title>The Genome Sequence of Coccidioides posadasii RMSCC_3488.</title>
        <authorList>
            <consortium name="Coccidioides Genome Resources Consortium"/>
            <consortium name="The Broad Institute Genome Sequencing Platform"/>
            <person name="Henn M.R."/>
            <person name="Sykes S."/>
            <person name="Young S."/>
            <person name="Jaffe D."/>
            <person name="Berlin A."/>
            <person name="Alvarez P."/>
            <person name="Butler J."/>
            <person name="Gnerre S."/>
            <person name="Grabherr M."/>
            <person name="Mauceli E."/>
            <person name="Brockman W."/>
            <person name="Kodira C."/>
            <person name="Alvarado L."/>
            <person name="Zeng Q."/>
            <person name="Crawford M."/>
            <person name="Antoine C."/>
            <person name="Devon K."/>
            <person name="Galgiani J."/>
            <person name="Orsborn K."/>
            <person name="Lewis M.L."/>
            <person name="Nusbaum C."/>
            <person name="Galagan J."/>
            <person name="Birren B."/>
        </authorList>
    </citation>
    <scope>NUCLEOTIDE SEQUENCE [LARGE SCALE GENOMIC DNA]</scope>
    <source>
        <strain evidence="9 10">RMSCC 3488</strain>
    </source>
</reference>
<dbReference type="EMBL" id="DS268114">
    <property type="protein sequence ID" value="KMM72839.1"/>
    <property type="molecule type" value="Genomic_DNA"/>
</dbReference>
<evidence type="ECO:0000256" key="1">
    <source>
        <dbReference type="ARBA" id="ARBA00004141"/>
    </source>
</evidence>
<feature type="domain" description="TLC" evidence="8">
    <location>
        <begin position="68"/>
        <end position="318"/>
    </location>
</feature>
<keyword evidence="2 5" id="KW-0812">Transmembrane</keyword>
<keyword evidence="4 5" id="KW-0472">Membrane</keyword>
<sequence>MLDPIPPPPEWLQNLVRPFAEYVSLPSLQYHIHEVLAAFVFYQFVQSVISPALSSWLFPKIYPNFPRRTKLNWDVHVVSLVQSTLINAVALWVMFVDEERKSMSAAERVYGYSGSCALIQAMATGYFLWDLIVSTLHVRIFGIGLLFHAISALWVFSLGFRPFVNYYSPVFILYELSSPFLNFHWFFDKVNMTGSRAQWYNGMVLLSVFFSCRLVWGTYQSVKVFADIFNALSQTRASSTLREPFNIYTMVFQARNTSLCIDESCIKANNEISKFASHQESGIPLWLVLTYLSSNLVLNSLNFYWFSKMIEAVTKRFKTSADGKAKKEISSPITEKEAEAMVLDAAATLEEKERVFINGGMEEDGSEDKKQGIIASAEPQNRTPGVRRRKA</sequence>
<evidence type="ECO:0000313" key="9">
    <source>
        <dbReference type="EMBL" id="KMM72839.1"/>
    </source>
</evidence>
<evidence type="ECO:0000256" key="5">
    <source>
        <dbReference type="PROSITE-ProRule" id="PRU00205"/>
    </source>
</evidence>
<gene>
    <name evidence="9" type="ORF">CPAG_09131</name>
</gene>
<feature type="transmembrane region" description="Helical" evidence="7">
    <location>
        <begin position="141"/>
        <end position="160"/>
    </location>
</feature>
<feature type="transmembrane region" description="Helical" evidence="7">
    <location>
        <begin position="110"/>
        <end position="129"/>
    </location>
</feature>
<organism evidence="9 10">
    <name type="scientific">Coccidioides posadasii RMSCC 3488</name>
    <dbReference type="NCBI Taxonomy" id="454284"/>
    <lineage>
        <taxon>Eukaryota</taxon>
        <taxon>Fungi</taxon>
        <taxon>Dikarya</taxon>
        <taxon>Ascomycota</taxon>
        <taxon>Pezizomycotina</taxon>
        <taxon>Eurotiomycetes</taxon>
        <taxon>Eurotiomycetidae</taxon>
        <taxon>Onygenales</taxon>
        <taxon>Onygenaceae</taxon>
        <taxon>Coccidioides</taxon>
    </lineage>
</organism>
<feature type="transmembrane region" description="Helical" evidence="7">
    <location>
        <begin position="71"/>
        <end position="95"/>
    </location>
</feature>
<dbReference type="GO" id="GO:0005783">
    <property type="term" value="C:endoplasmic reticulum"/>
    <property type="evidence" value="ECO:0007669"/>
    <property type="project" value="TreeGrafter"/>
</dbReference>
<dbReference type="GO" id="GO:0055088">
    <property type="term" value="P:lipid homeostasis"/>
    <property type="evidence" value="ECO:0007669"/>
    <property type="project" value="TreeGrafter"/>
</dbReference>
<evidence type="ECO:0000256" key="4">
    <source>
        <dbReference type="ARBA" id="ARBA00023136"/>
    </source>
</evidence>
<dbReference type="PANTHER" id="PTHR13439">
    <property type="entry name" value="CT120 PROTEIN"/>
    <property type="match status" value="1"/>
</dbReference>
<dbReference type="SMART" id="SM00724">
    <property type="entry name" value="TLC"/>
    <property type="match status" value="1"/>
</dbReference>
<dbReference type="Pfam" id="PF03798">
    <property type="entry name" value="TRAM_LAG1_CLN8"/>
    <property type="match status" value="1"/>
</dbReference>
<dbReference type="InterPro" id="IPR006634">
    <property type="entry name" value="TLC-dom"/>
</dbReference>
<dbReference type="InterPro" id="IPR050846">
    <property type="entry name" value="TLCD"/>
</dbReference>
<dbReference type="PROSITE" id="PS50922">
    <property type="entry name" value="TLC"/>
    <property type="match status" value="1"/>
</dbReference>
<evidence type="ECO:0000256" key="7">
    <source>
        <dbReference type="SAM" id="Phobius"/>
    </source>
</evidence>
<evidence type="ECO:0000313" key="10">
    <source>
        <dbReference type="Proteomes" id="UP000054567"/>
    </source>
</evidence>
<keyword evidence="3 7" id="KW-1133">Transmembrane helix</keyword>
<feature type="transmembrane region" description="Helical" evidence="7">
    <location>
        <begin position="166"/>
        <end position="187"/>
    </location>
</feature>
<dbReference type="PANTHER" id="PTHR13439:SF0">
    <property type="entry name" value="TOPOISOMERASE I DAMAGE AFFECTED PROTEIN 4"/>
    <property type="match status" value="1"/>
</dbReference>
<feature type="region of interest" description="Disordered" evidence="6">
    <location>
        <begin position="358"/>
        <end position="391"/>
    </location>
</feature>
<evidence type="ECO:0000256" key="6">
    <source>
        <dbReference type="SAM" id="MobiDB-lite"/>
    </source>
</evidence>
<dbReference type="OrthoDB" id="10266980at2759"/>
<dbReference type="Proteomes" id="UP000054567">
    <property type="component" value="Unassembled WGS sequence"/>
</dbReference>
<comment type="subcellular location">
    <subcellularLocation>
        <location evidence="1">Membrane</location>
        <topology evidence="1">Multi-pass membrane protein</topology>
    </subcellularLocation>
</comment>
<protein>
    <submittedName>
        <fullName evidence="9">DUF887 domain-containing protein</fullName>
    </submittedName>
</protein>
<reference evidence="10" key="3">
    <citation type="journal article" date="2010" name="Genome Res.">
        <title>Population genomic sequencing of Coccidioides fungi reveals recent hybridization and transposon control.</title>
        <authorList>
            <person name="Neafsey D.E."/>
            <person name="Barker B.M."/>
            <person name="Sharpton T.J."/>
            <person name="Stajich J.E."/>
            <person name="Park D.J."/>
            <person name="Whiston E."/>
            <person name="Hung C.-Y."/>
            <person name="McMahan C."/>
            <person name="White J."/>
            <person name="Sykes S."/>
            <person name="Heiman D."/>
            <person name="Young S."/>
            <person name="Zeng Q."/>
            <person name="Abouelleil A."/>
            <person name="Aftuck L."/>
            <person name="Bessette D."/>
            <person name="Brown A."/>
            <person name="FitzGerald M."/>
            <person name="Lui A."/>
            <person name="Macdonald J.P."/>
            <person name="Priest M."/>
            <person name="Orbach M.J."/>
            <person name="Galgiani J.N."/>
            <person name="Kirkland T.N."/>
            <person name="Cole G.T."/>
            <person name="Birren B.W."/>
            <person name="Henn M.R."/>
            <person name="Taylor J.W."/>
            <person name="Rounsley S.D."/>
        </authorList>
    </citation>
    <scope>NUCLEOTIDE SEQUENCE [LARGE SCALE GENOMIC DNA]</scope>
    <source>
        <strain evidence="10">RMSCC 3488</strain>
    </source>
</reference>
<feature type="transmembrane region" description="Helical" evidence="7">
    <location>
        <begin position="35"/>
        <end position="59"/>
    </location>
</feature>
<feature type="transmembrane region" description="Helical" evidence="7">
    <location>
        <begin position="199"/>
        <end position="216"/>
    </location>
</feature>
<evidence type="ECO:0000256" key="3">
    <source>
        <dbReference type="ARBA" id="ARBA00022989"/>
    </source>
</evidence>
<reference evidence="10" key="2">
    <citation type="journal article" date="2009" name="Genome Res.">
        <title>Comparative genomic analyses of the human fungal pathogens Coccidioides and their relatives.</title>
        <authorList>
            <person name="Sharpton T.J."/>
            <person name="Stajich J.E."/>
            <person name="Rounsley S.D."/>
            <person name="Gardner M.J."/>
            <person name="Wortman J.R."/>
            <person name="Jordar V.S."/>
            <person name="Maiti R."/>
            <person name="Kodira C.D."/>
            <person name="Neafsey D.E."/>
            <person name="Zeng Q."/>
            <person name="Hung C.-Y."/>
            <person name="McMahan C."/>
            <person name="Muszewska A."/>
            <person name="Grynberg M."/>
            <person name="Mandel M.A."/>
            <person name="Kellner E.M."/>
            <person name="Barker B.M."/>
            <person name="Galgiani J.N."/>
            <person name="Orbach M.J."/>
            <person name="Kirkland T.N."/>
            <person name="Cole G.T."/>
            <person name="Henn M.R."/>
            <person name="Birren B.W."/>
            <person name="Taylor J.W."/>
        </authorList>
    </citation>
    <scope>NUCLEOTIDE SEQUENCE [LARGE SCALE GENOMIC DNA]</scope>
    <source>
        <strain evidence="10">RMSCC 3488</strain>
    </source>
</reference>
<name>A0A0J6FUL7_COCPO</name>
<proteinExistence type="predicted"/>
<evidence type="ECO:0000259" key="8">
    <source>
        <dbReference type="PROSITE" id="PS50922"/>
    </source>
</evidence>
<dbReference type="AlphaFoldDB" id="A0A0J6FUL7"/>
<dbReference type="VEuPathDB" id="FungiDB:CPAG_09131"/>